<keyword evidence="4" id="KW-1185">Reference proteome</keyword>
<dbReference type="Proteomes" id="UP001589707">
    <property type="component" value="Unassembled WGS sequence"/>
</dbReference>
<feature type="region of interest" description="Disordered" evidence="1">
    <location>
        <begin position="32"/>
        <end position="58"/>
    </location>
</feature>
<protein>
    <submittedName>
        <fullName evidence="3">Uncharacterized protein</fullName>
    </submittedName>
</protein>
<feature type="compositionally biased region" description="Polar residues" evidence="1">
    <location>
        <begin position="37"/>
        <end position="58"/>
    </location>
</feature>
<accession>A0ABV5WZ89</accession>
<organism evidence="3 4">
    <name type="scientific">Brevibacterium otitidis</name>
    <dbReference type="NCBI Taxonomy" id="53364"/>
    <lineage>
        <taxon>Bacteria</taxon>
        <taxon>Bacillati</taxon>
        <taxon>Actinomycetota</taxon>
        <taxon>Actinomycetes</taxon>
        <taxon>Micrococcales</taxon>
        <taxon>Brevibacteriaceae</taxon>
        <taxon>Brevibacterium</taxon>
    </lineage>
</organism>
<dbReference type="EMBL" id="JBHMAU010000028">
    <property type="protein sequence ID" value="MFB9775512.1"/>
    <property type="molecule type" value="Genomic_DNA"/>
</dbReference>
<reference evidence="3 4" key="1">
    <citation type="submission" date="2024-09" db="EMBL/GenBank/DDBJ databases">
        <authorList>
            <person name="Sun Q."/>
            <person name="Mori K."/>
        </authorList>
    </citation>
    <scope>NUCLEOTIDE SEQUENCE [LARGE SCALE GENOMIC DNA]</scope>
    <source>
        <strain evidence="3 4">JCM 11683</strain>
    </source>
</reference>
<proteinExistence type="predicted"/>
<comment type="caution">
    <text evidence="3">The sequence shown here is derived from an EMBL/GenBank/DDBJ whole genome shotgun (WGS) entry which is preliminary data.</text>
</comment>
<keyword evidence="2" id="KW-0732">Signal</keyword>
<sequence length="224" mass="23395">MHIKKIQTGAIFTTAALVASLMSTLPAHADTKENQHADVSTAGQTVSASGASNNSKVTSAEGLNDKLIQKYDPYVTQNKQGAYALNLPKGKTFPQSEVQLVEKAIEKTNSELKKISSSAEAKQTEGGNFIVQKSHGGFKAHWWGFEVWLDNYAVGQTQKILAAGAGVSGLTAAIMSWTGVGGAVAGVIAGAFAAAGGIAGLCNWSNKGISIKKPHIGPTICWPR</sequence>
<evidence type="ECO:0000313" key="3">
    <source>
        <dbReference type="EMBL" id="MFB9775512.1"/>
    </source>
</evidence>
<name>A0ABV5WZ89_9MICO</name>
<evidence type="ECO:0000256" key="2">
    <source>
        <dbReference type="SAM" id="SignalP"/>
    </source>
</evidence>
<dbReference type="RefSeq" id="WP_376838710.1">
    <property type="nucleotide sequence ID" value="NZ_JBHMAU010000028.1"/>
</dbReference>
<evidence type="ECO:0000313" key="4">
    <source>
        <dbReference type="Proteomes" id="UP001589707"/>
    </source>
</evidence>
<feature type="signal peptide" evidence="2">
    <location>
        <begin position="1"/>
        <end position="29"/>
    </location>
</feature>
<gene>
    <name evidence="3" type="ORF">ACFFN1_03660</name>
</gene>
<feature type="chain" id="PRO_5045296961" evidence="2">
    <location>
        <begin position="30"/>
        <end position="224"/>
    </location>
</feature>
<evidence type="ECO:0000256" key="1">
    <source>
        <dbReference type="SAM" id="MobiDB-lite"/>
    </source>
</evidence>